<gene>
    <name evidence="1" type="ORF">Pan181_31310</name>
</gene>
<dbReference type="InterPro" id="IPR030895">
    <property type="entry name" value="T5SS_PEPC_rpt"/>
</dbReference>
<proteinExistence type="predicted"/>
<dbReference type="OrthoDB" id="248306at2"/>
<evidence type="ECO:0000313" key="1">
    <source>
        <dbReference type="EMBL" id="QDU56919.1"/>
    </source>
</evidence>
<protein>
    <recommendedName>
        <fullName evidence="3">Autotransporter-associated beta strand repeat protein</fullName>
    </recommendedName>
</protein>
<organism evidence="1 2">
    <name type="scientific">Aeoliella mucimassa</name>
    <dbReference type="NCBI Taxonomy" id="2527972"/>
    <lineage>
        <taxon>Bacteria</taxon>
        <taxon>Pseudomonadati</taxon>
        <taxon>Planctomycetota</taxon>
        <taxon>Planctomycetia</taxon>
        <taxon>Pirellulales</taxon>
        <taxon>Lacipirellulaceae</taxon>
        <taxon>Aeoliella</taxon>
    </lineage>
</organism>
<reference evidence="1 2" key="1">
    <citation type="submission" date="2019-02" db="EMBL/GenBank/DDBJ databases">
        <title>Deep-cultivation of Planctomycetes and their phenomic and genomic characterization uncovers novel biology.</title>
        <authorList>
            <person name="Wiegand S."/>
            <person name="Jogler M."/>
            <person name="Boedeker C."/>
            <person name="Pinto D."/>
            <person name="Vollmers J."/>
            <person name="Rivas-Marin E."/>
            <person name="Kohn T."/>
            <person name="Peeters S.H."/>
            <person name="Heuer A."/>
            <person name="Rast P."/>
            <person name="Oberbeckmann S."/>
            <person name="Bunk B."/>
            <person name="Jeske O."/>
            <person name="Meyerdierks A."/>
            <person name="Storesund J.E."/>
            <person name="Kallscheuer N."/>
            <person name="Luecker S."/>
            <person name="Lage O.M."/>
            <person name="Pohl T."/>
            <person name="Merkel B.J."/>
            <person name="Hornburger P."/>
            <person name="Mueller R.-W."/>
            <person name="Bruemmer F."/>
            <person name="Labrenz M."/>
            <person name="Spormann A.M."/>
            <person name="Op den Camp H."/>
            <person name="Overmann J."/>
            <person name="Amann R."/>
            <person name="Jetten M.S.M."/>
            <person name="Mascher T."/>
            <person name="Medema M.H."/>
            <person name="Devos D.P."/>
            <person name="Kaster A.-K."/>
            <person name="Ovreas L."/>
            <person name="Rohde M."/>
            <person name="Galperin M.Y."/>
            <person name="Jogler C."/>
        </authorList>
    </citation>
    <scope>NUCLEOTIDE SEQUENCE [LARGE SCALE GENOMIC DNA]</scope>
    <source>
        <strain evidence="1 2">Pan181</strain>
    </source>
</reference>
<keyword evidence="2" id="KW-1185">Reference proteome</keyword>
<dbReference type="Pfam" id="PF15892">
    <property type="entry name" value="BNR_4"/>
    <property type="match status" value="1"/>
</dbReference>
<dbReference type="Proteomes" id="UP000315750">
    <property type="component" value="Chromosome"/>
</dbReference>
<accession>A0A518AQC3</accession>
<name>A0A518AQC3_9BACT</name>
<dbReference type="EMBL" id="CP036278">
    <property type="protein sequence ID" value="QDU56919.1"/>
    <property type="molecule type" value="Genomic_DNA"/>
</dbReference>
<evidence type="ECO:0008006" key="3">
    <source>
        <dbReference type="Google" id="ProtNLM"/>
    </source>
</evidence>
<sequence>MNRSMGGGRLCIRKCGLRVDAARIDSCWGCIAASAGESRPLFRLRKSAAIVSGWIVAFSLMLSTASAQISATPANGFQGIWYEVTSGGGSAPNKYGGGLGTYPQQNAPMAVYSEAAQKTFFGISLDIDPSSTHRIGHAISYYDHVTGMVARPQIWVDTATSDAHDSPVLSIDDEGYLYLFSSTHGEARRSYIHRSSEQYSIDSIDELLDYSAEDMAVFGSTAGEPRFSYAGGWYLPNAPGDEKFLLLHTRYIDGDRDLFYSTSPDADTWTTRQTFSEIEAGQYQTSWVKDDGRTVGTIFNIHPEIGNGSDYRTDLYYAETGDLGATWQNAAGLQLSTPFTERSADALVYDSVGDERVYLKDINYDSEGNPVILFVTSPTHIPGTETRTVKTAYYDDGWVIRDVMTTDHNYDHGSLYVEGDTWRIIAPFIDGPQQYGTGGQIGMWTSDNQGESWVLEHQLTNNDLFNQGYVQRPLNAQADFYGLWADGDAWEPSPSNFYFTTQAGDVYRLPYDMTTEFALPELMSYGTPPILATGALNLLYDGITIPWQIENELVVADVADGSLEVRLAATVSSASGVIAADTGTTGSVRICDDSSAWNVSGDLTVGDLGNGSLVVESGGLLTSSSAYLGRQNGASGLVQVASAQWQSTGSVYVGGSDVAGSVDGASTLRVEEDGLVQIAGTLQVWQTGAVELHGGTLRVGALAIDSTVSGDWHSHFNWTNGILEVTESSLVVDAASTSMNSQLTLGSGMQLHLANDNALVIGDQNQGSVVVDSGGQIISGSAYLGRQTGGSGTVLVTGSGSQWQSNGSVYVGGSDLAGSLGGASTLLVEQDGLVQIAGNLQVWQSGAVGLHGGTLRVGGFAIETLGGSNPSFDWTSGTLEVTDSSLVIDSVSSSLGSELTLTSGMKLVVVSEQDLIIGDQGEASLVVESGGKVTSGTAYLGRQAGASASVRVTDSGSQWTAAGVYIGGDQSNSGGSGELFIDYGGVVEIAGALQLWNNASVAINGGTLICESLTVESGGTFEFNSGKLVLPESTRFAVGEALEEAMGGSYLISPGCELQIDGTATLQSSFTIAGGTLSVGAISNSQLLRFESGVLHLTQDDFAISKALLTNSTRTVEARVG</sequence>
<dbReference type="KEGG" id="amuc:Pan181_31310"/>
<dbReference type="NCBIfam" id="TIGR04393">
    <property type="entry name" value="rpt_T5SS_PEPC"/>
    <property type="match status" value="3"/>
</dbReference>
<evidence type="ECO:0000313" key="2">
    <source>
        <dbReference type="Proteomes" id="UP000315750"/>
    </source>
</evidence>
<dbReference type="AlphaFoldDB" id="A0A518AQC3"/>